<dbReference type="eggNOG" id="ENOG5033BQV">
    <property type="taxonomic scope" value="Bacteria"/>
</dbReference>
<dbReference type="Pfam" id="PF07006">
    <property type="entry name" value="DUF1310"/>
    <property type="match status" value="1"/>
</dbReference>
<organism evidence="2 3">
    <name type="scientific">Latilactobacillus fuchuensis DSM 14340 = JCM 11249</name>
    <dbReference type="NCBI Taxonomy" id="1423747"/>
    <lineage>
        <taxon>Bacteria</taxon>
        <taxon>Bacillati</taxon>
        <taxon>Bacillota</taxon>
        <taxon>Bacilli</taxon>
        <taxon>Lactobacillales</taxon>
        <taxon>Lactobacillaceae</taxon>
        <taxon>Latilactobacillus</taxon>
    </lineage>
</organism>
<proteinExistence type="predicted"/>
<gene>
    <name evidence="2" type="ORF">FC69_GL000812</name>
</gene>
<dbReference type="PATRIC" id="fig|1423747.3.peg.827"/>
<evidence type="ECO:0000256" key="1">
    <source>
        <dbReference type="SAM" id="Phobius"/>
    </source>
</evidence>
<name>A0A0R1RWD5_9LACO</name>
<evidence type="ECO:0000313" key="3">
    <source>
        <dbReference type="Proteomes" id="UP000051264"/>
    </source>
</evidence>
<evidence type="ECO:0000313" key="2">
    <source>
        <dbReference type="EMBL" id="KRL61407.1"/>
    </source>
</evidence>
<accession>A0A0R1RWD5</accession>
<dbReference type="InterPro" id="IPR010738">
    <property type="entry name" value="DUF1310"/>
</dbReference>
<comment type="caution">
    <text evidence="2">The sequence shown here is derived from an EMBL/GenBank/DDBJ whole genome shotgun (WGS) entry which is preliminary data.</text>
</comment>
<reference evidence="2 3" key="1">
    <citation type="journal article" date="2015" name="Genome Announc.">
        <title>Expanding the biotechnology potential of lactobacilli through comparative genomics of 213 strains and associated genera.</title>
        <authorList>
            <person name="Sun Z."/>
            <person name="Harris H.M."/>
            <person name="McCann A."/>
            <person name="Guo C."/>
            <person name="Argimon S."/>
            <person name="Zhang W."/>
            <person name="Yang X."/>
            <person name="Jeffery I.B."/>
            <person name="Cooney J.C."/>
            <person name="Kagawa T.F."/>
            <person name="Liu W."/>
            <person name="Song Y."/>
            <person name="Salvetti E."/>
            <person name="Wrobel A."/>
            <person name="Rasinkangas P."/>
            <person name="Parkhill J."/>
            <person name="Rea M.C."/>
            <person name="O'Sullivan O."/>
            <person name="Ritari J."/>
            <person name="Douillard F.P."/>
            <person name="Paul Ross R."/>
            <person name="Yang R."/>
            <person name="Briner A.E."/>
            <person name="Felis G.E."/>
            <person name="de Vos W.M."/>
            <person name="Barrangou R."/>
            <person name="Klaenhammer T.R."/>
            <person name="Caufield P.W."/>
            <person name="Cui Y."/>
            <person name="Zhang H."/>
            <person name="O'Toole P.W."/>
        </authorList>
    </citation>
    <scope>NUCLEOTIDE SEQUENCE [LARGE SCALE GENOMIC DNA]</scope>
    <source>
        <strain evidence="2 3">DSM 14340</strain>
    </source>
</reference>
<sequence>MTKTMKIIIGSVVLIAIGLGGGLFYRHEKQVAMQQEMIEIVRSKEATDIFEYGIQKLDSQAFTKESIIQNYSVDESTIEHNPLGGINVTLFINHDKDLYIFFILDKDNGKLTDNGGGNSANLEKLLAHRHKQ</sequence>
<dbReference type="RefSeq" id="WP_025083136.1">
    <property type="nucleotide sequence ID" value="NZ_AZEX01000020.1"/>
</dbReference>
<keyword evidence="1" id="KW-0472">Membrane</keyword>
<dbReference type="AlphaFoldDB" id="A0A0R1RWD5"/>
<feature type="transmembrane region" description="Helical" evidence="1">
    <location>
        <begin position="7"/>
        <end position="25"/>
    </location>
</feature>
<keyword evidence="1" id="KW-0812">Transmembrane</keyword>
<protein>
    <recommendedName>
        <fullName evidence="4">DUF1310 family protein</fullName>
    </recommendedName>
</protein>
<keyword evidence="1" id="KW-1133">Transmembrane helix</keyword>
<dbReference type="STRING" id="1423747.FC69_GL000812"/>
<dbReference type="EMBL" id="AZEX01000020">
    <property type="protein sequence ID" value="KRL61407.1"/>
    <property type="molecule type" value="Genomic_DNA"/>
</dbReference>
<dbReference type="Proteomes" id="UP000051264">
    <property type="component" value="Unassembled WGS sequence"/>
</dbReference>
<evidence type="ECO:0008006" key="4">
    <source>
        <dbReference type="Google" id="ProtNLM"/>
    </source>
</evidence>